<keyword evidence="3" id="KW-1185">Reference proteome</keyword>
<feature type="domain" description="Aminoglycoside phosphotransferase" evidence="1">
    <location>
        <begin position="20"/>
        <end position="113"/>
    </location>
</feature>
<dbReference type="InterPro" id="IPR011009">
    <property type="entry name" value="Kinase-like_dom_sf"/>
</dbReference>
<proteinExistence type="predicted"/>
<reference evidence="2 3" key="1">
    <citation type="submission" date="2016-12" db="EMBL/GenBank/DDBJ databases">
        <title>Genome sequencing and description of Paenibacillus sp. nov. from high altitude lake in the Indian Trans- Himalayas.</title>
        <authorList>
            <person name="Kiran S."/>
            <person name="Swarnkar M.K."/>
            <person name="Rana A."/>
            <person name="Tewari R."/>
            <person name="Gulati A."/>
        </authorList>
    </citation>
    <scope>NUCLEOTIDE SEQUENCE [LARGE SCALE GENOMIC DNA]</scope>
    <source>
        <strain evidence="2 3">IHBB 9951</strain>
    </source>
</reference>
<dbReference type="Proteomes" id="UP000189059">
    <property type="component" value="Unassembled WGS sequence"/>
</dbReference>
<comment type="caution">
    <text evidence="2">The sequence shown here is derived from an EMBL/GenBank/DDBJ whole genome shotgun (WGS) entry which is preliminary data.</text>
</comment>
<evidence type="ECO:0000313" key="2">
    <source>
        <dbReference type="EMBL" id="OOC61137.1"/>
    </source>
</evidence>
<dbReference type="InterPro" id="IPR002575">
    <property type="entry name" value="Aminoglycoside_PTrfase"/>
</dbReference>
<sequence>MMFRIRSIMKNHYGIELRSVRPQQGGWAALAFKVNDDRRSYFLKQYEKNRVSTPKWTAAIREYIPILAWLSEQEAFRGKVPVPVRTLDGQYRCEDQSGIYLLFEYIEGETVGREGIKA</sequence>
<evidence type="ECO:0000259" key="1">
    <source>
        <dbReference type="Pfam" id="PF01636"/>
    </source>
</evidence>
<dbReference type="EMBL" id="MRVI01000001">
    <property type="protein sequence ID" value="OOC61137.1"/>
    <property type="molecule type" value="Genomic_DNA"/>
</dbReference>
<organism evidence="2 3">
    <name type="scientific">Paenibacillus ihbetae</name>
    <dbReference type="NCBI Taxonomy" id="1870820"/>
    <lineage>
        <taxon>Bacteria</taxon>
        <taxon>Bacillati</taxon>
        <taxon>Bacillota</taxon>
        <taxon>Bacilli</taxon>
        <taxon>Bacillales</taxon>
        <taxon>Paenibacillaceae</taxon>
        <taxon>Paenibacillus</taxon>
    </lineage>
</organism>
<gene>
    <name evidence="2" type="ORF">BBD40_04045</name>
</gene>
<dbReference type="SUPFAM" id="SSF56112">
    <property type="entry name" value="Protein kinase-like (PK-like)"/>
    <property type="match status" value="1"/>
</dbReference>
<dbReference type="Gene3D" id="3.30.200.20">
    <property type="entry name" value="Phosphorylase Kinase, domain 1"/>
    <property type="match status" value="1"/>
</dbReference>
<evidence type="ECO:0000313" key="3">
    <source>
        <dbReference type="Proteomes" id="UP000189059"/>
    </source>
</evidence>
<name>A0ABX3JTX2_9BACL</name>
<protein>
    <recommendedName>
        <fullName evidence="1">Aminoglycoside phosphotransferase domain-containing protein</fullName>
    </recommendedName>
</protein>
<dbReference type="Pfam" id="PF01636">
    <property type="entry name" value="APH"/>
    <property type="match status" value="1"/>
</dbReference>
<accession>A0ABX3JTX2</accession>